<dbReference type="Gene3D" id="3.40.30.10">
    <property type="entry name" value="Glutaredoxin"/>
    <property type="match status" value="1"/>
</dbReference>
<dbReference type="Gene3D" id="1.25.40.10">
    <property type="entry name" value="Tetratricopeptide repeat domain"/>
    <property type="match status" value="1"/>
</dbReference>
<dbReference type="OrthoDB" id="5181746at2"/>
<dbReference type="SUPFAM" id="SSF48452">
    <property type="entry name" value="TPR-like"/>
    <property type="match status" value="1"/>
</dbReference>
<evidence type="ECO:0000313" key="2">
    <source>
        <dbReference type="EMBL" id="PWH05404.1"/>
    </source>
</evidence>
<dbReference type="Proteomes" id="UP000245590">
    <property type="component" value="Unassembled WGS sequence"/>
</dbReference>
<dbReference type="Pfam" id="PF14561">
    <property type="entry name" value="TPR_20"/>
    <property type="match status" value="1"/>
</dbReference>
<comment type="caution">
    <text evidence="2">The sequence shown here is derived from an EMBL/GenBank/DDBJ whole genome shotgun (WGS) entry which is preliminary data.</text>
</comment>
<dbReference type="EMBL" id="QFKX01000005">
    <property type="protein sequence ID" value="PWH05404.1"/>
    <property type="molecule type" value="Genomic_DNA"/>
</dbReference>
<feature type="region of interest" description="Disordered" evidence="1">
    <location>
        <begin position="144"/>
        <end position="165"/>
    </location>
</feature>
<evidence type="ECO:0000256" key="1">
    <source>
        <dbReference type="SAM" id="MobiDB-lite"/>
    </source>
</evidence>
<gene>
    <name evidence="2" type="ORF">DEO23_12520</name>
</gene>
<proteinExistence type="predicted"/>
<dbReference type="InterPro" id="IPR011990">
    <property type="entry name" value="TPR-like_helical_dom_sf"/>
</dbReference>
<protein>
    <submittedName>
        <fullName evidence="2">Thioredoxin</fullName>
    </submittedName>
</protein>
<dbReference type="AlphaFoldDB" id="A0A2U2RHS6"/>
<reference evidence="2 3" key="1">
    <citation type="submission" date="2018-05" db="EMBL/GenBank/DDBJ databases">
        <title>Brachybacterium sp. M1HQ-2T, whole genome shotgun sequence.</title>
        <authorList>
            <person name="Tuo L."/>
        </authorList>
    </citation>
    <scope>NUCLEOTIDE SEQUENCE [LARGE SCALE GENOMIC DNA]</scope>
    <source>
        <strain evidence="2 3">M1HQ-2</strain>
    </source>
</reference>
<keyword evidence="3" id="KW-1185">Reference proteome</keyword>
<dbReference type="InterPro" id="IPR036249">
    <property type="entry name" value="Thioredoxin-like_sf"/>
</dbReference>
<evidence type="ECO:0000313" key="3">
    <source>
        <dbReference type="Proteomes" id="UP000245590"/>
    </source>
</evidence>
<name>A0A2U2RHS6_9MICO</name>
<organism evidence="2 3">
    <name type="scientific">Brachybacterium endophyticum</name>
    <dbReference type="NCBI Taxonomy" id="2182385"/>
    <lineage>
        <taxon>Bacteria</taxon>
        <taxon>Bacillati</taxon>
        <taxon>Actinomycetota</taxon>
        <taxon>Actinomycetes</taxon>
        <taxon>Micrococcales</taxon>
        <taxon>Dermabacteraceae</taxon>
        <taxon>Brachybacterium</taxon>
    </lineage>
</organism>
<dbReference type="RefSeq" id="WP_109276368.1">
    <property type="nucleotide sequence ID" value="NZ_QFKX01000005.1"/>
</dbReference>
<accession>A0A2U2RHS6</accession>
<dbReference type="SUPFAM" id="SSF52833">
    <property type="entry name" value="Thioredoxin-like"/>
    <property type="match status" value="1"/>
</dbReference>
<sequence length="301" mass="31713">MTDPYGVIDLSSLKKPAGEAGSGSTGQYEVTVEETNLEQVIQDSQTTATVLVVTSSRVPGMDEFLAALRSAVDAKSGALRLAVVDADAQPRVAAALRVQQLPTLMLLLQGQIQPVAESIVPEEQLAGLMDQVVQVAQQTGLDTAGADAAAASEAEEGEASPQAELPPLLQTAYDAIEAGDLEGARTAFTEHLNQNPADSEATAGLATVDLMDRTKDAQLEAARTAAAEHPEDVDAQLLVADLDMLGGHVEDAFSRLLDQLRGADAESRDRLRARLLELFAVAGPEDPRVGPARKRLANLLY</sequence>